<dbReference type="InterPro" id="IPR049331">
    <property type="entry name" value="Top1B_N_bact"/>
</dbReference>
<name>A0A9X2EEI5_9SPHN</name>
<dbReference type="GO" id="GO:0003917">
    <property type="term" value="F:DNA topoisomerase type I (single strand cut, ATP-independent) activity"/>
    <property type="evidence" value="ECO:0007669"/>
    <property type="project" value="UniProtKB-EC"/>
</dbReference>
<dbReference type="PROSITE" id="PS52038">
    <property type="entry name" value="TOPO_IB_2"/>
    <property type="match status" value="1"/>
</dbReference>
<dbReference type="Pfam" id="PF21338">
    <property type="entry name" value="Top1B_N_bact"/>
    <property type="match status" value="1"/>
</dbReference>
<evidence type="ECO:0000256" key="2">
    <source>
        <dbReference type="ARBA" id="ARBA00006645"/>
    </source>
</evidence>
<evidence type="ECO:0000256" key="6">
    <source>
        <dbReference type="ARBA" id="ARBA00023235"/>
    </source>
</evidence>
<dbReference type="InterPro" id="IPR011010">
    <property type="entry name" value="DNA_brk_join_enz"/>
</dbReference>
<comment type="similarity">
    <text evidence="2">Belongs to the type IB topoisomerase family.</text>
</comment>
<keyword evidence="4" id="KW-0799">Topoisomerase</keyword>
<dbReference type="SUPFAM" id="SSF56349">
    <property type="entry name" value="DNA breaking-rejoining enzymes"/>
    <property type="match status" value="1"/>
</dbReference>
<dbReference type="EMBL" id="JAMSHT010000001">
    <property type="protein sequence ID" value="MCM8556473.1"/>
    <property type="molecule type" value="Genomic_DNA"/>
</dbReference>
<feature type="domain" description="DNA topoisomerase I catalytic core eukaryotic-type" evidence="7">
    <location>
        <begin position="83"/>
        <end position="296"/>
    </location>
</feature>
<evidence type="ECO:0000313" key="10">
    <source>
        <dbReference type="Proteomes" id="UP001155128"/>
    </source>
</evidence>
<comment type="catalytic activity">
    <reaction evidence="1">
        <text>ATP-independent breakage of single-stranded DNA, followed by passage and rejoining.</text>
        <dbReference type="EC" id="5.6.2.1"/>
    </reaction>
</comment>
<dbReference type="Gene3D" id="3.30.66.10">
    <property type="entry name" value="DNA topoisomerase I domain"/>
    <property type="match status" value="1"/>
</dbReference>
<dbReference type="PRINTS" id="PR00416">
    <property type="entry name" value="EUTPISMRASEI"/>
</dbReference>
<dbReference type="Gene3D" id="1.10.132.120">
    <property type="match status" value="1"/>
</dbReference>
<dbReference type="GO" id="GO:0006265">
    <property type="term" value="P:DNA topological change"/>
    <property type="evidence" value="ECO:0007669"/>
    <property type="project" value="InterPro"/>
</dbReference>
<keyword evidence="5" id="KW-0238">DNA-binding</keyword>
<accession>A0A9X2EEI5</accession>
<gene>
    <name evidence="9" type="ORF">NDO55_01395</name>
</gene>
<protein>
    <recommendedName>
        <fullName evidence="3">DNA topoisomerase</fullName>
        <ecNumber evidence="3">5.6.2.1</ecNumber>
    </recommendedName>
</protein>
<evidence type="ECO:0000256" key="1">
    <source>
        <dbReference type="ARBA" id="ARBA00000213"/>
    </source>
</evidence>
<organism evidence="9 10">
    <name type="scientific">Sphingomicrobium sediminis</name>
    <dbReference type="NCBI Taxonomy" id="2950949"/>
    <lineage>
        <taxon>Bacteria</taxon>
        <taxon>Pseudomonadati</taxon>
        <taxon>Pseudomonadota</taxon>
        <taxon>Alphaproteobacteria</taxon>
        <taxon>Sphingomonadales</taxon>
        <taxon>Sphingomonadaceae</taxon>
        <taxon>Sphingomicrobium</taxon>
    </lineage>
</organism>
<dbReference type="RefSeq" id="WP_252111705.1">
    <property type="nucleotide sequence ID" value="NZ_JAMSHT010000001.1"/>
</dbReference>
<keyword evidence="10" id="KW-1185">Reference proteome</keyword>
<dbReference type="GO" id="GO:0003677">
    <property type="term" value="F:DNA binding"/>
    <property type="evidence" value="ECO:0007669"/>
    <property type="project" value="UniProtKB-KW"/>
</dbReference>
<proteinExistence type="inferred from homology"/>
<evidence type="ECO:0000256" key="3">
    <source>
        <dbReference type="ARBA" id="ARBA00012891"/>
    </source>
</evidence>
<dbReference type="EC" id="5.6.2.1" evidence="3"/>
<sequence>MQHLRHSSDEEPGFTRIRRGKGWSYHDDRGAKVDDPDIIDRLNGLAVPPAYRDVWFCRDEHGHIQATGMDEKGRKQYRYHDDFRALAEAEKFAGLAEFGRRLPRIRRKVDKALRRRKLSKEQVVAAAIRLMDRHHLRVGNRQYASRNKSFGTTTLSNRHVERLKTRIKLNFRAKHGVERDITVTDPSLVRVLGQIEDLPGQHLFQYENGDGRVHAIDSQDVNDFLNKASRSDITAKTFRTWGASAMAMEGLLAARRDSQPVTLKSIVEPVAEMLGNTPAVTRSSYIHPDLIEAVKDRPRAPLDGFTPPSRARKRLDRSETALLAFLEQGDPPPKWQQRLARRFFGR</sequence>
<dbReference type="SUPFAM" id="SSF55869">
    <property type="entry name" value="DNA topoisomerase I domain"/>
    <property type="match status" value="1"/>
</dbReference>
<keyword evidence="6" id="KW-0413">Isomerase</keyword>
<comment type="caution">
    <text evidence="9">The sequence shown here is derived from an EMBL/GenBank/DDBJ whole genome shotgun (WGS) entry which is preliminary data.</text>
</comment>
<dbReference type="InterPro" id="IPR014711">
    <property type="entry name" value="TopoI_cat_a-hlx-sub_euk"/>
</dbReference>
<dbReference type="InterPro" id="IPR035447">
    <property type="entry name" value="DNA_topo_I_N_sf"/>
</dbReference>
<evidence type="ECO:0000256" key="4">
    <source>
        <dbReference type="ARBA" id="ARBA00023029"/>
    </source>
</evidence>
<evidence type="ECO:0000313" key="9">
    <source>
        <dbReference type="EMBL" id="MCM8556473.1"/>
    </source>
</evidence>
<dbReference type="Gene3D" id="3.90.15.10">
    <property type="entry name" value="Topoisomerase I, Chain A, domain 3"/>
    <property type="match status" value="1"/>
</dbReference>
<evidence type="ECO:0000259" key="7">
    <source>
        <dbReference type="Pfam" id="PF01028"/>
    </source>
</evidence>
<dbReference type="Proteomes" id="UP001155128">
    <property type="component" value="Unassembled WGS sequence"/>
</dbReference>
<evidence type="ECO:0000259" key="8">
    <source>
        <dbReference type="Pfam" id="PF21338"/>
    </source>
</evidence>
<dbReference type="AlphaFoldDB" id="A0A9X2EEI5"/>
<dbReference type="Pfam" id="PF01028">
    <property type="entry name" value="Topoisom_I"/>
    <property type="match status" value="1"/>
</dbReference>
<dbReference type="InterPro" id="IPR013500">
    <property type="entry name" value="TopoI_cat_euk"/>
</dbReference>
<dbReference type="InterPro" id="IPR001631">
    <property type="entry name" value="TopoI"/>
</dbReference>
<evidence type="ECO:0000256" key="5">
    <source>
        <dbReference type="ARBA" id="ARBA00023125"/>
    </source>
</evidence>
<reference evidence="9" key="1">
    <citation type="submission" date="2022-06" db="EMBL/GenBank/DDBJ databases">
        <title>Sphingomicrobium sedimins sp. nov., a marine bacterium isolated from tidal flat.</title>
        <authorList>
            <person name="Kim C.-H."/>
            <person name="Yoo Y."/>
            <person name="Kim J.-J."/>
        </authorList>
    </citation>
    <scope>NUCLEOTIDE SEQUENCE</scope>
    <source>
        <strain evidence="9">GRR-S6-50</strain>
    </source>
</reference>
<feature type="domain" description="DNA topoisomerase IB N-terminal" evidence="8">
    <location>
        <begin position="22"/>
        <end position="70"/>
    </location>
</feature>